<dbReference type="AlphaFoldDB" id="A0A3D8P4C4"/>
<feature type="domain" description="Pyrimidine nucleoside phosphorylase C-terminal" evidence="11">
    <location>
        <begin position="345"/>
        <end position="418"/>
    </location>
</feature>
<evidence type="ECO:0000256" key="1">
    <source>
        <dbReference type="ARBA" id="ARBA00001066"/>
    </source>
</evidence>
<evidence type="ECO:0000259" key="11">
    <source>
        <dbReference type="SMART" id="SM00941"/>
    </source>
</evidence>
<dbReference type="InterPro" id="IPR018090">
    <property type="entry name" value="Pyrmidine_PPas_bac/euk"/>
</dbReference>
<name>A0A3D8P4C4_9THEO</name>
<keyword evidence="13" id="KW-1185">Reference proteome</keyword>
<dbReference type="GO" id="GO:0004645">
    <property type="term" value="F:1,4-alpha-oligoglucan phosphorylase activity"/>
    <property type="evidence" value="ECO:0007669"/>
    <property type="project" value="InterPro"/>
</dbReference>
<dbReference type="NCBIfam" id="NF004490">
    <property type="entry name" value="PRK05820.1"/>
    <property type="match status" value="1"/>
</dbReference>
<dbReference type="PROSITE" id="PS00647">
    <property type="entry name" value="THYMID_PHOSPHORYLASE"/>
    <property type="match status" value="1"/>
</dbReference>
<dbReference type="Pfam" id="PF02885">
    <property type="entry name" value="Glycos_trans_3N"/>
    <property type="match status" value="1"/>
</dbReference>
<evidence type="ECO:0000256" key="6">
    <source>
        <dbReference type="ARBA" id="ARBA00014680"/>
    </source>
</evidence>
<evidence type="ECO:0000256" key="9">
    <source>
        <dbReference type="ARBA" id="ARBA00048453"/>
    </source>
</evidence>
<comment type="catalytic activity">
    <reaction evidence="1">
        <text>2'-deoxyuridine + phosphate = 2-deoxy-alpha-D-ribose 1-phosphate + uracil</text>
        <dbReference type="Rhea" id="RHEA:22824"/>
        <dbReference type="ChEBI" id="CHEBI:16450"/>
        <dbReference type="ChEBI" id="CHEBI:17568"/>
        <dbReference type="ChEBI" id="CHEBI:43474"/>
        <dbReference type="ChEBI" id="CHEBI:57259"/>
        <dbReference type="EC" id="2.4.2.2"/>
    </reaction>
</comment>
<dbReference type="InterPro" id="IPR013102">
    <property type="entry name" value="PYNP_C"/>
</dbReference>
<evidence type="ECO:0000256" key="10">
    <source>
        <dbReference type="ARBA" id="ARBA00048525"/>
    </source>
</evidence>
<dbReference type="EMBL" id="QSLN01000003">
    <property type="protein sequence ID" value="RDV83963.1"/>
    <property type="molecule type" value="Genomic_DNA"/>
</dbReference>
<dbReference type="GO" id="GO:0006213">
    <property type="term" value="P:pyrimidine nucleoside metabolic process"/>
    <property type="evidence" value="ECO:0007669"/>
    <property type="project" value="InterPro"/>
</dbReference>
<keyword evidence="8 12" id="KW-0808">Transferase</keyword>
<dbReference type="GO" id="GO:0004850">
    <property type="term" value="F:uridine phosphorylase activity"/>
    <property type="evidence" value="ECO:0007669"/>
    <property type="project" value="RHEA"/>
</dbReference>
<dbReference type="Proteomes" id="UP000256329">
    <property type="component" value="Unassembled WGS sequence"/>
</dbReference>
<evidence type="ECO:0000256" key="7">
    <source>
        <dbReference type="ARBA" id="ARBA00022676"/>
    </source>
</evidence>
<dbReference type="InterPro" id="IPR017459">
    <property type="entry name" value="Glycosyl_Trfase_fam3_N_dom"/>
</dbReference>
<dbReference type="SUPFAM" id="SSF47648">
    <property type="entry name" value="Nucleoside phosphorylase/phosphoribosyltransferase N-terminal domain"/>
    <property type="match status" value="1"/>
</dbReference>
<dbReference type="InterPro" id="IPR000053">
    <property type="entry name" value="Thymidine/pyrmidine_PPase"/>
</dbReference>
<dbReference type="Pfam" id="PF00591">
    <property type="entry name" value="Glycos_transf_3"/>
    <property type="match status" value="1"/>
</dbReference>
<comment type="catalytic activity">
    <reaction evidence="10">
        <text>thymidine + phosphate = 2-deoxy-alpha-D-ribose 1-phosphate + thymine</text>
        <dbReference type="Rhea" id="RHEA:16037"/>
        <dbReference type="ChEBI" id="CHEBI:17748"/>
        <dbReference type="ChEBI" id="CHEBI:17821"/>
        <dbReference type="ChEBI" id="CHEBI:43474"/>
        <dbReference type="ChEBI" id="CHEBI:57259"/>
        <dbReference type="EC" id="2.4.2.2"/>
    </reaction>
</comment>
<evidence type="ECO:0000313" key="13">
    <source>
        <dbReference type="Proteomes" id="UP000256329"/>
    </source>
</evidence>
<dbReference type="SMART" id="SM00941">
    <property type="entry name" value="PYNP_C"/>
    <property type="match status" value="1"/>
</dbReference>
<evidence type="ECO:0000256" key="8">
    <source>
        <dbReference type="ARBA" id="ARBA00022679"/>
    </source>
</evidence>
<dbReference type="InterPro" id="IPR017872">
    <property type="entry name" value="Pyrmidine_PPase_CS"/>
</dbReference>
<dbReference type="FunFam" id="3.40.1030.10:FF:000003">
    <property type="entry name" value="Pyrimidine-nucleoside phosphorylase"/>
    <property type="match status" value="1"/>
</dbReference>
<evidence type="ECO:0000256" key="5">
    <source>
        <dbReference type="ARBA" id="ARBA00011889"/>
    </source>
</evidence>
<dbReference type="NCBIfam" id="TIGR02644">
    <property type="entry name" value="Y_phosphoryl"/>
    <property type="match status" value="1"/>
</dbReference>
<protein>
    <recommendedName>
        <fullName evidence="6">Pyrimidine-nucleoside phosphorylase</fullName>
        <ecNumber evidence="5">2.4.2.2</ecNumber>
    </recommendedName>
</protein>
<comment type="function">
    <text evidence="2">Catalyzes phosphorolysis of the pyrimidine nucleosides uridine, thymidine and 2'-deoxyuridine with the formation of the corresponding pyrimidine base and ribose-1-phosphate.</text>
</comment>
<dbReference type="Pfam" id="PF07831">
    <property type="entry name" value="PYNP_C"/>
    <property type="match status" value="1"/>
</dbReference>
<dbReference type="RefSeq" id="WP_115792182.1">
    <property type="nucleotide sequence ID" value="NZ_QSLN01000003.1"/>
</dbReference>
<evidence type="ECO:0000256" key="2">
    <source>
        <dbReference type="ARBA" id="ARBA00003877"/>
    </source>
</evidence>
<dbReference type="InterPro" id="IPR000312">
    <property type="entry name" value="Glycosyl_Trfase_fam3"/>
</dbReference>
<dbReference type="GO" id="GO:0047847">
    <property type="term" value="F:deoxyuridine phosphorylase activity"/>
    <property type="evidence" value="ECO:0007669"/>
    <property type="project" value="RHEA"/>
</dbReference>
<dbReference type="GO" id="GO:0005829">
    <property type="term" value="C:cytosol"/>
    <property type="evidence" value="ECO:0007669"/>
    <property type="project" value="TreeGrafter"/>
</dbReference>
<dbReference type="GO" id="GO:0009032">
    <property type="term" value="F:thymidine phosphorylase activity"/>
    <property type="evidence" value="ECO:0007669"/>
    <property type="project" value="TreeGrafter"/>
</dbReference>
<comment type="subunit">
    <text evidence="4">Homodimer.</text>
</comment>
<dbReference type="SUPFAM" id="SSF52418">
    <property type="entry name" value="Nucleoside phosphorylase/phosphoribosyltransferase catalytic domain"/>
    <property type="match status" value="1"/>
</dbReference>
<dbReference type="SUPFAM" id="SSF54680">
    <property type="entry name" value="Pyrimidine nucleoside phosphorylase C-terminal domain"/>
    <property type="match status" value="1"/>
</dbReference>
<keyword evidence="7 12" id="KW-0328">Glycosyltransferase</keyword>
<dbReference type="Gene3D" id="1.20.970.10">
    <property type="entry name" value="Transferase, Pyrimidine Nucleoside Phosphorylase, Chain C"/>
    <property type="match status" value="1"/>
</dbReference>
<dbReference type="EC" id="2.4.2.2" evidence="5"/>
<dbReference type="PANTHER" id="PTHR10515">
    <property type="entry name" value="THYMIDINE PHOSPHORYLASE"/>
    <property type="match status" value="1"/>
</dbReference>
<organism evidence="12 13">
    <name type="scientific">Ammonifex thiophilus</name>
    <dbReference type="NCBI Taxonomy" id="444093"/>
    <lineage>
        <taxon>Bacteria</taxon>
        <taxon>Bacillati</taxon>
        <taxon>Bacillota</taxon>
        <taxon>Clostridia</taxon>
        <taxon>Thermoanaerobacterales</taxon>
        <taxon>Thermoanaerobacteraceae</taxon>
        <taxon>Ammonifex</taxon>
    </lineage>
</organism>
<dbReference type="GO" id="GO:0006206">
    <property type="term" value="P:pyrimidine nucleobase metabolic process"/>
    <property type="evidence" value="ECO:0007669"/>
    <property type="project" value="InterPro"/>
</dbReference>
<dbReference type="PANTHER" id="PTHR10515:SF0">
    <property type="entry name" value="THYMIDINE PHOSPHORYLASE"/>
    <property type="match status" value="1"/>
</dbReference>
<evidence type="ECO:0000313" key="12">
    <source>
        <dbReference type="EMBL" id="RDV83963.1"/>
    </source>
</evidence>
<gene>
    <name evidence="12" type="ORF">DXX99_03770</name>
</gene>
<comment type="caution">
    <text evidence="12">The sequence shown here is derived from an EMBL/GenBank/DDBJ whole genome shotgun (WGS) entry which is preliminary data.</text>
</comment>
<proteinExistence type="inferred from homology"/>
<dbReference type="Gene3D" id="3.90.1170.30">
    <property type="entry name" value="Pyrimidine nucleoside phosphorylase-like, C-terminal domain"/>
    <property type="match status" value="1"/>
</dbReference>
<evidence type="ECO:0000256" key="4">
    <source>
        <dbReference type="ARBA" id="ARBA00011738"/>
    </source>
</evidence>
<dbReference type="InterPro" id="IPR035902">
    <property type="entry name" value="Nuc_phospho_transferase"/>
</dbReference>
<dbReference type="Gene3D" id="3.40.1030.10">
    <property type="entry name" value="Nucleoside phosphorylase/phosphoribosyltransferase catalytic domain"/>
    <property type="match status" value="1"/>
</dbReference>
<dbReference type="PIRSF" id="PIRSF000478">
    <property type="entry name" value="TP_PyNP"/>
    <property type="match status" value="1"/>
</dbReference>
<dbReference type="InterPro" id="IPR036566">
    <property type="entry name" value="PYNP-like_C_sf"/>
</dbReference>
<evidence type="ECO:0000256" key="3">
    <source>
        <dbReference type="ARBA" id="ARBA00006915"/>
    </source>
</evidence>
<dbReference type="OrthoDB" id="9763887at2"/>
<sequence length="433" mass="46642">MRAYELIRRKRDGEKLSAEELEWLVFSYLEGEVPDYQMAAWLMAVYFRGLDVEETAHLTGAMVRTGQLLDLSGIPGIKVDKHSTGGVGDKTTLVLAPWLAAAGLKVAKMSGRGLGHTGGTIDKLESIPGFRAELTVEDFLNQLEAVGVAITSQSYALVPADRKLYALRDVTATVESVPLIAASVMSKKLALRTDALVLDVKVGKGALAKDLKMARELASLMVDIGKRAGRKVRAVISDMEKPLGRAVGNALEVEEAIATLQGNGPEDLVELCLFLGSQLMELAGLAESEKEAREKLKRVWEEGRAWEKFKEWVKAQGGKVEAVENPSLLPQAPEELVIASPSAGFVEAVDALAIGEAARILGAGRERKEDPIDPAVGVILEAKVGDWVEEGAPLARLRVREKGVEEAKALVAQAFTLGNQPPPPKPLIYEVVS</sequence>
<accession>A0A3D8P4C4</accession>
<dbReference type="InterPro" id="IPR036320">
    <property type="entry name" value="Glycosyl_Trfase_fam3_N_dom_sf"/>
</dbReference>
<comment type="catalytic activity">
    <reaction evidence="9">
        <text>uridine + phosphate = alpha-D-ribose 1-phosphate + uracil</text>
        <dbReference type="Rhea" id="RHEA:24388"/>
        <dbReference type="ChEBI" id="CHEBI:16704"/>
        <dbReference type="ChEBI" id="CHEBI:17568"/>
        <dbReference type="ChEBI" id="CHEBI:43474"/>
        <dbReference type="ChEBI" id="CHEBI:57720"/>
        <dbReference type="EC" id="2.4.2.2"/>
    </reaction>
</comment>
<comment type="similarity">
    <text evidence="3">Belongs to the thymidine/pyrimidine-nucleoside phosphorylase family.</text>
</comment>
<reference evidence="12 13" key="1">
    <citation type="submission" date="2018-08" db="EMBL/GenBank/DDBJ databases">
        <title>Form III RuBisCO-mediated autotrophy in Thermodesulfobium bacteria.</title>
        <authorList>
            <person name="Toshchakov S.V."/>
            <person name="Kublanov I.V."/>
            <person name="Frolov E."/>
            <person name="Bonch-Osmolovskaya E.A."/>
            <person name="Tourova T.P."/>
            <person name="Chernych N.A."/>
            <person name="Lebedinsky A.V."/>
        </authorList>
    </citation>
    <scope>NUCLEOTIDE SEQUENCE [LARGE SCALE GENOMIC DNA]</scope>
    <source>
        <strain evidence="12 13">SR</strain>
    </source>
</reference>